<dbReference type="OrthoDB" id="5917859at2759"/>
<dbReference type="InterPro" id="IPR014756">
    <property type="entry name" value="Ig_E-set"/>
</dbReference>
<evidence type="ECO:0000259" key="3">
    <source>
        <dbReference type="Pfam" id="PF16561"/>
    </source>
</evidence>
<gene>
    <name evidence="4" type="ORF">SBAD_LOCUS4646</name>
</gene>
<name>A0A183IM00_9BILA</name>
<evidence type="ECO:0000313" key="6">
    <source>
        <dbReference type="WBParaSite" id="SBAD_0000484201-mRNA-1"/>
    </source>
</evidence>
<dbReference type="InterPro" id="IPR013783">
    <property type="entry name" value="Ig-like_fold"/>
</dbReference>
<dbReference type="Pfam" id="PF16561">
    <property type="entry name" value="AMPK1_CBM"/>
    <property type="match status" value="1"/>
</dbReference>
<proteinExistence type="predicted"/>
<protein>
    <submittedName>
        <fullName evidence="6">AMPK1_CBM domain-containing protein</fullName>
    </submittedName>
</protein>
<accession>A0A183IM00</accession>
<dbReference type="SUPFAM" id="SSF81296">
    <property type="entry name" value="E set domains"/>
    <property type="match status" value="1"/>
</dbReference>
<comment type="function">
    <text evidence="1">Non-catalytic subunit of AMP-activated protein kinase (AMPK), an energy sensor protein kinase that plays a key role in regulating cellular energy metabolism. In response to reduction of intracellular ATP levels, AMPK activates energy-producing pathways and inhibits energy-consuming processes: inhibits protein, carbohydrate and lipid biosynthesis, as well as cell growth and proliferation. AMPK acts via direct phosphorylation of metabolic enzymes, and by longer-term effects via phosphorylation of transcription regulators. Also acts as a regulator of cellular polarity by remodeling the actin cytoskeleton; probably by indirectly activating myosin. Beta non-catalytic subunit acts as a scaffold on which the AMPK complex assembles, via its C-terminus that bridges alpha (PRKAA1 or PRKAA2) and gamma subunits (PRKAG1, PRKAG2 or PRKAG3).</text>
</comment>
<keyword evidence="2" id="KW-0175">Coiled coil</keyword>
<reference evidence="4 5" key="2">
    <citation type="submission" date="2018-11" db="EMBL/GenBank/DDBJ databases">
        <authorList>
            <consortium name="Pathogen Informatics"/>
        </authorList>
    </citation>
    <scope>NUCLEOTIDE SEQUENCE [LARGE SCALE GENOMIC DNA]</scope>
</reference>
<dbReference type="WBParaSite" id="SBAD_0000484201-mRNA-1">
    <property type="protein sequence ID" value="SBAD_0000484201-mRNA-1"/>
    <property type="gene ID" value="SBAD_0000484201"/>
</dbReference>
<reference evidence="6" key="1">
    <citation type="submission" date="2016-06" db="UniProtKB">
        <authorList>
            <consortium name="WormBaseParasite"/>
        </authorList>
    </citation>
    <scope>IDENTIFICATION</scope>
</reference>
<evidence type="ECO:0000256" key="1">
    <source>
        <dbReference type="ARBA" id="ARBA00025180"/>
    </source>
</evidence>
<dbReference type="EMBL" id="UZAM01008458">
    <property type="protein sequence ID" value="VDP05063.1"/>
    <property type="molecule type" value="Genomic_DNA"/>
</dbReference>
<dbReference type="CDD" id="cd02859">
    <property type="entry name" value="E_set_AMPKbeta_like_N"/>
    <property type="match status" value="1"/>
</dbReference>
<dbReference type="SUPFAM" id="SSF57997">
    <property type="entry name" value="Tropomyosin"/>
    <property type="match status" value="1"/>
</dbReference>
<dbReference type="InterPro" id="IPR032640">
    <property type="entry name" value="AMPK1_CBM"/>
</dbReference>
<feature type="domain" description="AMP-activated protein kinase glycogen-binding" evidence="3">
    <location>
        <begin position="360"/>
        <end position="433"/>
    </location>
</feature>
<sequence>MMDRSYDEFSTELRSVHMRKYELERQADLLNHQLKSLKQVNHHTEKQFKNAQLELDLLRRRHGELEIYVANLKNENYTLSESALKAEKEVSSLKAELKDVRQQFEKLNQQDSMKRIQQLEEEKRRVEDEVWALRDQLNEANEKAKWFQGEVGYFKNQLQDSHVHNGWLENELKHRGTELDAERCNKTCDAAKTQETLWSVQSELRAERDRAKWYEGEVTYFRNLVAEMEKKRNEEKSQLTYWNNKQNNCSNSEEFCTELRGNLEQKTRELQNALSAKEACVEDLTDKVKWYEGESAHFRSELTAVVKRCEMLQGIKEKLSNTLLINKETCMDRNRWNVAMWKPDQELNMVRTQFTIRCPNGHQLYLTGSFVSWECLIQMNRCHGDNWKVSLDVPRGHHEFRFVEVANSQWITSGDYQCCNNEFDERNNCMEVK</sequence>
<dbReference type="AlphaFoldDB" id="A0A183IM00"/>
<organism evidence="6">
    <name type="scientific">Soboliphyme baturini</name>
    <dbReference type="NCBI Taxonomy" id="241478"/>
    <lineage>
        <taxon>Eukaryota</taxon>
        <taxon>Metazoa</taxon>
        <taxon>Ecdysozoa</taxon>
        <taxon>Nematoda</taxon>
        <taxon>Enoplea</taxon>
        <taxon>Dorylaimia</taxon>
        <taxon>Dioctophymatida</taxon>
        <taxon>Dioctophymatoidea</taxon>
        <taxon>Soboliphymatidae</taxon>
        <taxon>Soboliphyme</taxon>
    </lineage>
</organism>
<dbReference type="Proteomes" id="UP000270296">
    <property type="component" value="Unassembled WGS sequence"/>
</dbReference>
<evidence type="ECO:0000313" key="5">
    <source>
        <dbReference type="Proteomes" id="UP000270296"/>
    </source>
</evidence>
<evidence type="ECO:0000313" key="4">
    <source>
        <dbReference type="EMBL" id="VDP05063.1"/>
    </source>
</evidence>
<keyword evidence="5" id="KW-1185">Reference proteome</keyword>
<evidence type="ECO:0000256" key="2">
    <source>
        <dbReference type="SAM" id="Coils"/>
    </source>
</evidence>
<dbReference type="Gene3D" id="2.60.40.10">
    <property type="entry name" value="Immunoglobulins"/>
    <property type="match status" value="1"/>
</dbReference>
<feature type="coiled-coil region" evidence="2">
    <location>
        <begin position="20"/>
        <end position="143"/>
    </location>
</feature>